<dbReference type="Gene3D" id="1.10.1660.10">
    <property type="match status" value="1"/>
</dbReference>
<accession>A0A2Z6TB67</accession>
<proteinExistence type="predicted"/>
<feature type="domain" description="HTH merR-type" evidence="3">
    <location>
        <begin position="13"/>
        <end position="80"/>
    </location>
</feature>
<dbReference type="GO" id="GO:0003677">
    <property type="term" value="F:DNA binding"/>
    <property type="evidence" value="ECO:0007669"/>
    <property type="project" value="InterPro"/>
</dbReference>
<evidence type="ECO:0000256" key="2">
    <source>
        <dbReference type="SAM" id="MobiDB-lite"/>
    </source>
</evidence>
<dbReference type="Pfam" id="PF13411">
    <property type="entry name" value="MerR_1"/>
    <property type="match status" value="1"/>
</dbReference>
<organism evidence="4 5">
    <name type="scientific">Lactobacillus rodentium</name>
    <dbReference type="NCBI Taxonomy" id="947835"/>
    <lineage>
        <taxon>Bacteria</taxon>
        <taxon>Bacillati</taxon>
        <taxon>Bacillota</taxon>
        <taxon>Bacilli</taxon>
        <taxon>Lactobacillales</taxon>
        <taxon>Lactobacillaceae</taxon>
        <taxon>Lactobacillus</taxon>
    </lineage>
</organism>
<dbReference type="OrthoDB" id="2157217at2"/>
<evidence type="ECO:0000259" key="3">
    <source>
        <dbReference type="Pfam" id="PF13411"/>
    </source>
</evidence>
<protein>
    <submittedName>
        <fullName evidence="4">Transcriptional regulator</fullName>
    </submittedName>
</protein>
<evidence type="ECO:0000313" key="5">
    <source>
        <dbReference type="Proteomes" id="UP000257317"/>
    </source>
</evidence>
<feature type="region of interest" description="Disordered" evidence="2">
    <location>
        <begin position="187"/>
        <end position="207"/>
    </location>
</feature>
<keyword evidence="5" id="KW-1185">Reference proteome</keyword>
<evidence type="ECO:0000256" key="1">
    <source>
        <dbReference type="SAM" id="Coils"/>
    </source>
</evidence>
<evidence type="ECO:0000313" key="4">
    <source>
        <dbReference type="EMBL" id="GBG05243.1"/>
    </source>
</evidence>
<name>A0A2Z6TB67_9LACO</name>
<dbReference type="RefSeq" id="WP_117118573.1">
    <property type="nucleotide sequence ID" value="NZ_BFBY01000009.1"/>
</dbReference>
<dbReference type="AlphaFoldDB" id="A0A2Z6TB67"/>
<comment type="caution">
    <text evidence="4">The sequence shown here is derived from an EMBL/GenBank/DDBJ whole genome shotgun (WGS) entry which is preliminary data.</text>
</comment>
<reference evidence="5" key="1">
    <citation type="submission" date="2018-03" db="EMBL/GenBank/DDBJ databases">
        <title>New taxa in the Lactobacillus gasseri group.</title>
        <authorList>
            <person name="Tanizawa Y."/>
            <person name="Tohno M."/>
            <person name="Endo A."/>
            <person name="Arita M."/>
        </authorList>
    </citation>
    <scope>NUCLEOTIDE SEQUENCE [LARGE SCALE GENOMIC DNA]</scope>
    <source>
        <strain evidence="5">DSM 24759</strain>
    </source>
</reference>
<gene>
    <name evidence="4" type="ORF">LrDSM24759_11570</name>
</gene>
<sequence length="252" mass="28998">MSNHDFEELVAPAEVAKELKISVATLRKYSLIVEKVTSNKDYYARTKQKSRLYTKSNIEELKSFRQLAKTKDLTLQEAARQIFAISNKAEDDAKKLSQQSSEANTPLNASIDAKQVVNLLQMLQQTIASQNKAIQNLQAQVARVEKQNQQLIDQNHRLNQPSPETKKDQKIDPEIAAMPDISGIVTSDEKEKQNSFKNEKDDSVEKTAADIHEEILRKARENQEKRAQQNVHRTLADMQIPQKTHWWERFFK</sequence>
<dbReference type="InterPro" id="IPR000551">
    <property type="entry name" value="MerR-type_HTH_dom"/>
</dbReference>
<keyword evidence="1" id="KW-0175">Coiled coil</keyword>
<dbReference type="GO" id="GO:0006355">
    <property type="term" value="P:regulation of DNA-templated transcription"/>
    <property type="evidence" value="ECO:0007669"/>
    <property type="project" value="InterPro"/>
</dbReference>
<dbReference type="EMBL" id="BFBY01000009">
    <property type="protein sequence ID" value="GBG05243.1"/>
    <property type="molecule type" value="Genomic_DNA"/>
</dbReference>
<dbReference type="Proteomes" id="UP000257317">
    <property type="component" value="Unassembled WGS sequence"/>
</dbReference>
<feature type="coiled-coil region" evidence="1">
    <location>
        <begin position="120"/>
        <end position="154"/>
    </location>
</feature>